<evidence type="ECO:0000313" key="2">
    <source>
        <dbReference type="Proteomes" id="UP000233469"/>
    </source>
</evidence>
<accession>A0A2N1MAY5</accession>
<dbReference type="VEuPathDB" id="FungiDB:RhiirA1_400138"/>
<sequence length="448" mass="51864">MRVDLAEHTLSKEVEDALANIESLKKISEETKNFIRYSRKYRQIMHSKINFQSLEDPRINTLKEIRNWFIYGNKQKTESKEWISSQCQFDLILSIDGFIGMLEYLLKKYPGSIVQPKRISQDMLEGLFGVIREFGGDSSTHTLKSYGHALNKYQITALVSSEVKSLNYGKADSTGTGVTTLIRRDYRKNKKTINMQEDNSMHQKHFTRLGQLSSLTQSVFKNLLADNLIMGRVKFPSESFNKNVDQDNFKIIHLQNERCDLIETILYQDSIDELLQKWQNIIRKIAHDAIPKKIGVQWLAIWHSHLENNLNNFKCSGIWYQDFLTVTSLNGSSIQRLVAYFLLQEVIKLTFSEKKTPNSLQINLSANSHMIPEKIIILEPAEASKFSYIVGWIVYKLTKSDNVTKSHPEFEVINSHLMILNSEQVVYEQDVRSQTTNVIPAYYATYHC</sequence>
<gene>
    <name evidence="1" type="ORF">RhiirC2_857624</name>
</gene>
<name>A0A2N1MAY5_9GLOM</name>
<dbReference type="EMBL" id="LLXL01003382">
    <property type="protein sequence ID" value="PKK58784.1"/>
    <property type="molecule type" value="Genomic_DNA"/>
</dbReference>
<comment type="caution">
    <text evidence="1">The sequence shown here is derived from an EMBL/GenBank/DDBJ whole genome shotgun (WGS) entry which is preliminary data.</text>
</comment>
<dbReference type="VEuPathDB" id="FungiDB:FUN_013055"/>
<dbReference type="AlphaFoldDB" id="A0A2N1MAY5"/>
<evidence type="ECO:0000313" key="1">
    <source>
        <dbReference type="EMBL" id="PKK58784.1"/>
    </source>
</evidence>
<protein>
    <submittedName>
        <fullName evidence="1">Uncharacterized protein</fullName>
    </submittedName>
</protein>
<reference evidence="1 2" key="2">
    <citation type="submission" date="2017-10" db="EMBL/GenBank/DDBJ databases">
        <title>Extensive intraspecific genome diversity in a model arbuscular mycorrhizal fungus.</title>
        <authorList>
            <person name="Chen E.C.H."/>
            <person name="Morin E."/>
            <person name="Baudet D."/>
            <person name="Noel J."/>
            <person name="Ndikumana S."/>
            <person name="Charron P."/>
            <person name="St-Onge C."/>
            <person name="Giorgi J."/>
            <person name="Grigoriev I.V."/>
            <person name="Roux C."/>
            <person name="Martin F.M."/>
            <person name="Corradi N."/>
        </authorList>
    </citation>
    <scope>NUCLEOTIDE SEQUENCE [LARGE SCALE GENOMIC DNA]</scope>
    <source>
        <strain evidence="1 2">C2</strain>
    </source>
</reference>
<dbReference type="Proteomes" id="UP000233469">
    <property type="component" value="Unassembled WGS sequence"/>
</dbReference>
<dbReference type="VEuPathDB" id="FungiDB:RhiirFUN_013052"/>
<organism evidence="1 2">
    <name type="scientific">Rhizophagus irregularis</name>
    <dbReference type="NCBI Taxonomy" id="588596"/>
    <lineage>
        <taxon>Eukaryota</taxon>
        <taxon>Fungi</taxon>
        <taxon>Fungi incertae sedis</taxon>
        <taxon>Mucoromycota</taxon>
        <taxon>Glomeromycotina</taxon>
        <taxon>Glomeromycetes</taxon>
        <taxon>Glomerales</taxon>
        <taxon>Glomeraceae</taxon>
        <taxon>Rhizophagus</taxon>
    </lineage>
</organism>
<proteinExistence type="predicted"/>
<reference evidence="1 2" key="1">
    <citation type="submission" date="2016-04" db="EMBL/GenBank/DDBJ databases">
        <title>Genome analyses suggest a sexual origin of heterokaryosis in a supposedly ancient asexual fungus.</title>
        <authorList>
            <person name="Ropars J."/>
            <person name="Sedzielewska K."/>
            <person name="Noel J."/>
            <person name="Charron P."/>
            <person name="Farinelli L."/>
            <person name="Marton T."/>
            <person name="Kruger M."/>
            <person name="Pelin A."/>
            <person name="Brachmann A."/>
            <person name="Corradi N."/>
        </authorList>
    </citation>
    <scope>NUCLEOTIDE SEQUENCE [LARGE SCALE GENOMIC DNA]</scope>
    <source>
        <strain evidence="1 2">C2</strain>
    </source>
</reference>